<dbReference type="EMBL" id="LAZR01000068">
    <property type="protein sequence ID" value="KKN95866.1"/>
    <property type="molecule type" value="Genomic_DNA"/>
</dbReference>
<dbReference type="Pfam" id="PF14842">
    <property type="entry name" value="FliG_N"/>
    <property type="match status" value="1"/>
</dbReference>
<dbReference type="GO" id="GO:0009425">
    <property type="term" value="C:bacterial-type flagellum basal body"/>
    <property type="evidence" value="ECO:0007669"/>
    <property type="project" value="UniProtKB-SubCell"/>
</dbReference>
<evidence type="ECO:0000256" key="2">
    <source>
        <dbReference type="ARBA" id="ARBA00004413"/>
    </source>
</evidence>
<protein>
    <recommendedName>
        <fullName evidence="4">Flagellar motor switch protein FliG</fullName>
    </recommendedName>
</protein>
<dbReference type="InterPro" id="IPR023087">
    <property type="entry name" value="Flg_Motor_Flig_C"/>
</dbReference>
<dbReference type="InterPro" id="IPR028263">
    <property type="entry name" value="FliG_N"/>
</dbReference>
<evidence type="ECO:0000256" key="1">
    <source>
        <dbReference type="ARBA" id="ARBA00004117"/>
    </source>
</evidence>
<dbReference type="PANTHER" id="PTHR30534">
    <property type="entry name" value="FLAGELLAR MOTOR SWITCH PROTEIN FLIG"/>
    <property type="match status" value="1"/>
</dbReference>
<evidence type="ECO:0000256" key="9">
    <source>
        <dbReference type="ARBA" id="ARBA00023143"/>
    </source>
</evidence>
<keyword evidence="8" id="KW-0472">Membrane</keyword>
<dbReference type="GO" id="GO:0003774">
    <property type="term" value="F:cytoskeletal motor activity"/>
    <property type="evidence" value="ECO:0007669"/>
    <property type="project" value="InterPro"/>
</dbReference>
<evidence type="ECO:0000256" key="7">
    <source>
        <dbReference type="ARBA" id="ARBA00022779"/>
    </source>
</evidence>
<dbReference type="GO" id="GO:0071973">
    <property type="term" value="P:bacterial-type flagellum-dependent cell motility"/>
    <property type="evidence" value="ECO:0007669"/>
    <property type="project" value="InterPro"/>
</dbReference>
<dbReference type="AlphaFoldDB" id="A0A0F9XA35"/>
<dbReference type="InterPro" id="IPR000090">
    <property type="entry name" value="Flg_Motor_Flig"/>
</dbReference>
<evidence type="ECO:0000256" key="6">
    <source>
        <dbReference type="ARBA" id="ARBA00022500"/>
    </source>
</evidence>
<accession>A0A0F9XA35</accession>
<feature type="domain" description="Flagellar motor switch protein FliG N-terminal" evidence="12">
    <location>
        <begin position="13"/>
        <end position="111"/>
    </location>
</feature>
<proteinExistence type="inferred from homology"/>
<organism evidence="13">
    <name type="scientific">marine sediment metagenome</name>
    <dbReference type="NCBI Taxonomy" id="412755"/>
    <lineage>
        <taxon>unclassified sequences</taxon>
        <taxon>metagenomes</taxon>
        <taxon>ecological metagenomes</taxon>
    </lineage>
</organism>
<keyword evidence="7" id="KW-0283">Flagellar rotation</keyword>
<keyword evidence="9" id="KW-0975">Bacterial flagellum</keyword>
<evidence type="ECO:0000313" key="13">
    <source>
        <dbReference type="EMBL" id="KKN95866.1"/>
    </source>
</evidence>
<dbReference type="InterPro" id="IPR032779">
    <property type="entry name" value="FliG_M"/>
</dbReference>
<dbReference type="Gene3D" id="1.10.220.30">
    <property type="match status" value="3"/>
</dbReference>
<dbReference type="GO" id="GO:0006935">
    <property type="term" value="P:chemotaxis"/>
    <property type="evidence" value="ECO:0007669"/>
    <property type="project" value="UniProtKB-KW"/>
</dbReference>
<comment type="caution">
    <text evidence="13">The sequence shown here is derived from an EMBL/GenBank/DDBJ whole genome shotgun (WGS) entry which is preliminary data.</text>
</comment>
<evidence type="ECO:0000256" key="3">
    <source>
        <dbReference type="ARBA" id="ARBA00010299"/>
    </source>
</evidence>
<dbReference type="Pfam" id="PF01706">
    <property type="entry name" value="FliG_C"/>
    <property type="match status" value="1"/>
</dbReference>
<evidence type="ECO:0000256" key="8">
    <source>
        <dbReference type="ARBA" id="ARBA00023136"/>
    </source>
</evidence>
<comment type="subcellular location">
    <subcellularLocation>
        <location evidence="1">Bacterial flagellum basal body</location>
    </subcellularLocation>
    <subcellularLocation>
        <location evidence="2">Cell membrane</location>
        <topology evidence="2">Peripheral membrane protein</topology>
        <orientation evidence="2">Cytoplasmic side</orientation>
    </subcellularLocation>
</comment>
<reference evidence="13" key="1">
    <citation type="journal article" date="2015" name="Nature">
        <title>Complex archaea that bridge the gap between prokaryotes and eukaryotes.</title>
        <authorList>
            <person name="Spang A."/>
            <person name="Saw J.H."/>
            <person name="Jorgensen S.L."/>
            <person name="Zaremba-Niedzwiedzka K."/>
            <person name="Martijn J."/>
            <person name="Lind A.E."/>
            <person name="van Eijk R."/>
            <person name="Schleper C."/>
            <person name="Guy L."/>
            <person name="Ettema T.J."/>
        </authorList>
    </citation>
    <scope>NUCLEOTIDE SEQUENCE</scope>
</reference>
<keyword evidence="6" id="KW-0145">Chemotaxis</keyword>
<dbReference type="SUPFAM" id="SSF48029">
    <property type="entry name" value="FliG"/>
    <property type="match status" value="2"/>
</dbReference>
<name>A0A0F9XA35_9ZZZZ</name>
<gene>
    <name evidence="13" type="ORF">LCGC14_0173650</name>
</gene>
<feature type="domain" description="Flagellar motor switch protein FliG middle" evidence="11">
    <location>
        <begin position="123"/>
        <end position="192"/>
    </location>
</feature>
<comment type="similarity">
    <text evidence="3">Belongs to the FliG family.</text>
</comment>
<dbReference type="InterPro" id="IPR011002">
    <property type="entry name" value="FliG_a-hlx"/>
</dbReference>
<feature type="domain" description="Flagellar motor switch protein FliG C-terminal" evidence="10">
    <location>
        <begin position="224"/>
        <end position="330"/>
    </location>
</feature>
<keyword evidence="5" id="KW-1003">Cell membrane</keyword>
<dbReference type="Pfam" id="PF14841">
    <property type="entry name" value="FliG_M"/>
    <property type="match status" value="1"/>
</dbReference>
<evidence type="ECO:0000259" key="11">
    <source>
        <dbReference type="Pfam" id="PF14841"/>
    </source>
</evidence>
<sequence length="343" mass="38239">MNQFVPLRKHRHMSGAQKSAILFLCLGEERGGAIMQQLDVDEIRQITTAISTMGEVDAGIVEEIIAEFDEKVNHSGSVVGSIDAARGLLKEFLPEDRVAEILQEIDGKKIDNVWKDLSDLDEKELVAFLQKEHNQTIAVILTRIRPDVAAKVLPLLGAERASDLIERIMGMDKLPIDTIQNIENTLRDDVLAKAGSSAEARIESQLVSIFNKLDEDMLVNLTRNLEERQPAKLLSIKQKMFVFDDLVKFNEMMLGKIMREVSGNTLPMALRGARKEVREHFLASLPSRSRGMLQDEMSSMGPVRSKDVKGAQAQLVESALRLMSEGEVALPESDEDMMSDMPS</sequence>
<dbReference type="PRINTS" id="PR00954">
    <property type="entry name" value="FLGMOTORFLIG"/>
</dbReference>
<evidence type="ECO:0000256" key="5">
    <source>
        <dbReference type="ARBA" id="ARBA00022475"/>
    </source>
</evidence>
<evidence type="ECO:0000259" key="10">
    <source>
        <dbReference type="Pfam" id="PF01706"/>
    </source>
</evidence>
<dbReference type="PANTHER" id="PTHR30534:SF0">
    <property type="entry name" value="FLAGELLAR MOTOR SWITCH PROTEIN FLIG"/>
    <property type="match status" value="1"/>
</dbReference>
<evidence type="ECO:0000259" key="12">
    <source>
        <dbReference type="Pfam" id="PF14842"/>
    </source>
</evidence>
<dbReference type="GO" id="GO:0005886">
    <property type="term" value="C:plasma membrane"/>
    <property type="evidence" value="ECO:0007669"/>
    <property type="project" value="UniProtKB-SubCell"/>
</dbReference>
<evidence type="ECO:0000256" key="4">
    <source>
        <dbReference type="ARBA" id="ARBA00021870"/>
    </source>
</evidence>